<protein>
    <submittedName>
        <fullName evidence="1">Hypothetical_protein</fullName>
    </submittedName>
</protein>
<name>A0ABP1GKP3_9EUKA</name>
<evidence type="ECO:0000313" key="2">
    <source>
        <dbReference type="Proteomes" id="UP001642409"/>
    </source>
</evidence>
<proteinExistence type="predicted"/>
<keyword evidence="2" id="KW-1185">Reference proteome</keyword>
<dbReference type="Proteomes" id="UP001642409">
    <property type="component" value="Unassembled WGS sequence"/>
</dbReference>
<reference evidence="1 2" key="1">
    <citation type="submission" date="2024-07" db="EMBL/GenBank/DDBJ databases">
        <authorList>
            <person name="Akdeniz Z."/>
        </authorList>
    </citation>
    <scope>NUCLEOTIDE SEQUENCE [LARGE SCALE GENOMIC DNA]</scope>
</reference>
<gene>
    <name evidence="1" type="ORF">HINF_LOCUS1219</name>
</gene>
<comment type="caution">
    <text evidence="1">The sequence shown here is derived from an EMBL/GenBank/DDBJ whole genome shotgun (WGS) entry which is preliminary data.</text>
</comment>
<dbReference type="EMBL" id="CAXDID020000002">
    <property type="protein sequence ID" value="CAL5971279.1"/>
    <property type="molecule type" value="Genomic_DNA"/>
</dbReference>
<accession>A0ABP1GKP3</accession>
<sequence>MLQCSWTSCSLSPSQRKTWVLEATSSLFWKLHTWKEASASLWILRPGIAKAFLMQWSSNSNTSAKTCPKTLPSTQKTGVWYWASYRLNWFLPGHISCLCLMGSWRSYVRISGQRLEYGFTYISKEWTNL</sequence>
<evidence type="ECO:0000313" key="1">
    <source>
        <dbReference type="EMBL" id="CAL5971279.1"/>
    </source>
</evidence>
<organism evidence="1 2">
    <name type="scientific">Hexamita inflata</name>
    <dbReference type="NCBI Taxonomy" id="28002"/>
    <lineage>
        <taxon>Eukaryota</taxon>
        <taxon>Metamonada</taxon>
        <taxon>Diplomonadida</taxon>
        <taxon>Hexamitidae</taxon>
        <taxon>Hexamitinae</taxon>
        <taxon>Hexamita</taxon>
    </lineage>
</organism>